<reference evidence="3" key="1">
    <citation type="journal article" date="2015" name="Nat. Genet.">
        <title>The genome and transcriptome of the zoonotic hookworm Ancylostoma ceylanicum identify infection-specific gene families.</title>
        <authorList>
            <person name="Schwarz E.M."/>
            <person name="Hu Y."/>
            <person name="Antoshechkin I."/>
            <person name="Miller M.M."/>
            <person name="Sternberg P.W."/>
            <person name="Aroian R.V."/>
        </authorList>
    </citation>
    <scope>NUCLEOTIDE SEQUENCE</scope>
    <source>
        <strain evidence="3">HY135</strain>
    </source>
</reference>
<evidence type="ECO:0000256" key="1">
    <source>
        <dbReference type="SAM" id="Phobius"/>
    </source>
</evidence>
<proteinExistence type="predicted"/>
<accession>A0A016RV94</accession>
<comment type="caution">
    <text evidence="2">The sequence shown here is derived from an EMBL/GenBank/DDBJ whole genome shotgun (WGS) entry which is preliminary data.</text>
</comment>
<evidence type="ECO:0000313" key="2">
    <source>
        <dbReference type="EMBL" id="EYB82012.1"/>
    </source>
</evidence>
<name>A0A016RV94_9BILA</name>
<keyword evidence="1" id="KW-0812">Transmembrane</keyword>
<dbReference type="OrthoDB" id="5771827at2759"/>
<keyword evidence="1" id="KW-1133">Transmembrane helix</keyword>
<dbReference type="Proteomes" id="UP000024635">
    <property type="component" value="Unassembled WGS sequence"/>
</dbReference>
<dbReference type="EMBL" id="JARK01001705">
    <property type="protein sequence ID" value="EYB82012.1"/>
    <property type="molecule type" value="Genomic_DNA"/>
</dbReference>
<dbReference type="AlphaFoldDB" id="A0A016RV94"/>
<keyword evidence="1" id="KW-0472">Membrane</keyword>
<gene>
    <name evidence="2" type="primary">Acey_s0369.g86</name>
    <name evidence="2" type="synonym">Acey-C54G4.5</name>
    <name evidence="2" type="ORF">Y032_0369g86</name>
</gene>
<protein>
    <submittedName>
        <fullName evidence="2">Uncharacterized protein</fullName>
    </submittedName>
</protein>
<organism evidence="2 3">
    <name type="scientific">Ancylostoma ceylanicum</name>
    <dbReference type="NCBI Taxonomy" id="53326"/>
    <lineage>
        <taxon>Eukaryota</taxon>
        <taxon>Metazoa</taxon>
        <taxon>Ecdysozoa</taxon>
        <taxon>Nematoda</taxon>
        <taxon>Chromadorea</taxon>
        <taxon>Rhabditida</taxon>
        <taxon>Rhabditina</taxon>
        <taxon>Rhabditomorpha</taxon>
        <taxon>Strongyloidea</taxon>
        <taxon>Ancylostomatidae</taxon>
        <taxon>Ancylostomatinae</taxon>
        <taxon>Ancylostoma</taxon>
    </lineage>
</organism>
<feature type="transmembrane region" description="Helical" evidence="1">
    <location>
        <begin position="20"/>
        <end position="43"/>
    </location>
</feature>
<sequence length="125" mass="14487">MRFEWMPPSLISADNTSTDHAPPSIFIVYSIPALLLFAVIFIIKWRPCYEFTGIRHCLRWYLYCCSKETLKEMQSVDRERILVIDAESLASSSFYDSPRIPLKKRNSIELCSAGERQPSIITLHD</sequence>
<evidence type="ECO:0000313" key="3">
    <source>
        <dbReference type="Proteomes" id="UP000024635"/>
    </source>
</evidence>
<keyword evidence="3" id="KW-1185">Reference proteome</keyword>